<dbReference type="Gene3D" id="3.20.20.80">
    <property type="entry name" value="Glycosidases"/>
    <property type="match status" value="1"/>
</dbReference>
<dbReference type="InterPro" id="IPR051923">
    <property type="entry name" value="Glycosyl_Hydrolase_39"/>
</dbReference>
<gene>
    <name evidence="4" type="ORF">NAEGRDRAFT_70869</name>
</gene>
<keyword evidence="5" id="KW-1185">Reference proteome</keyword>
<evidence type="ECO:0000256" key="2">
    <source>
        <dbReference type="SAM" id="Phobius"/>
    </source>
</evidence>
<feature type="transmembrane region" description="Helical" evidence="2">
    <location>
        <begin position="549"/>
        <end position="569"/>
    </location>
</feature>
<dbReference type="EMBL" id="GG738887">
    <property type="protein sequence ID" value="EFC41213.1"/>
    <property type="molecule type" value="Genomic_DNA"/>
</dbReference>
<dbReference type="AlphaFoldDB" id="D2VPI2"/>
<protein>
    <submittedName>
        <fullName evidence="4">Predicted protein</fullName>
    </submittedName>
</protein>
<dbReference type="Proteomes" id="UP000006671">
    <property type="component" value="Unassembled WGS sequence"/>
</dbReference>
<evidence type="ECO:0000313" key="4">
    <source>
        <dbReference type="EMBL" id="EFC41213.1"/>
    </source>
</evidence>
<dbReference type="GeneID" id="8851090"/>
<feature type="signal peptide" evidence="3">
    <location>
        <begin position="1"/>
        <end position="22"/>
    </location>
</feature>
<organism evidence="5">
    <name type="scientific">Naegleria gruberi</name>
    <name type="common">Amoeba</name>
    <dbReference type="NCBI Taxonomy" id="5762"/>
    <lineage>
        <taxon>Eukaryota</taxon>
        <taxon>Discoba</taxon>
        <taxon>Heterolobosea</taxon>
        <taxon>Tetramitia</taxon>
        <taxon>Eutetramitia</taxon>
        <taxon>Vahlkampfiidae</taxon>
        <taxon>Naegleria</taxon>
    </lineage>
</organism>
<accession>D2VPI2</accession>
<feature type="region of interest" description="Disordered" evidence="1">
    <location>
        <begin position="513"/>
        <end position="539"/>
    </location>
</feature>
<name>D2VPI2_NAEGR</name>
<dbReference type="RefSeq" id="XP_002673957.1">
    <property type="nucleotide sequence ID" value="XM_002673911.1"/>
</dbReference>
<evidence type="ECO:0000313" key="5">
    <source>
        <dbReference type="Proteomes" id="UP000006671"/>
    </source>
</evidence>
<dbReference type="InParanoid" id="D2VPI2"/>
<sequence length="570" mass="65206">MSTRQLTVLIVVVFLFCMIVNSHHVHATVSPHNTIKCSLNANPLSTTTNISIPEFLATNLPFPFYDNSLFSYDLMIESLKRVNITHIRIPIHWALLEPIRNQLYDVYLARVDLAMDKLSKNGIKSLFFFSGSAPWISSDPTTSKSDTYPPTSITPYTDRLVWLIERYAKKGLEIVQIWNEVNLPAFWMPMENPQNYTNLLRESYDRVQTFISNTSNPEYSSMKNVKISMAGMAYFSEMPYHSQTPMFYALEPLGAYDKCDIVAYHPYYATPEGSVSSDVYDFETKAKEIAYPLLAKYGKRIFATEWGWSTYTTDFSEQPFISEKVQADYILRRLTILMHLCFDRVYQFAMFDFPTSIGASQRDTYYGMLRNNITIDSSKSNWENIQQMAKPSYFALLNYLQFIGERKQLYGVSNVFTPTNDPGNMHSVTVHNGEGSLLWFYWGNQISNGIKLNSQPIKDMIKLTGYNITSFIVYDPLSNIIINNTLPKDLENITIDVQTNLRIVKFTFSKESTQPENSLGNNNGTNSITPKNSSKIATNSTRISSGNQFNGKFIVLFSMMVMMVLIVIIN</sequence>
<proteinExistence type="predicted"/>
<dbReference type="OrthoDB" id="10263882at2759"/>
<evidence type="ECO:0000256" key="3">
    <source>
        <dbReference type="SAM" id="SignalP"/>
    </source>
</evidence>
<dbReference type="KEGG" id="ngr:NAEGRDRAFT_70869"/>
<evidence type="ECO:0000256" key="1">
    <source>
        <dbReference type="SAM" id="MobiDB-lite"/>
    </source>
</evidence>
<dbReference type="VEuPathDB" id="AmoebaDB:NAEGRDRAFT_70869"/>
<keyword evidence="3" id="KW-0732">Signal</keyword>
<keyword evidence="2" id="KW-0812">Transmembrane</keyword>
<dbReference type="InterPro" id="IPR017853">
    <property type="entry name" value="GH"/>
</dbReference>
<dbReference type="PANTHER" id="PTHR12631:SF10">
    <property type="entry name" value="BETA-XYLOSIDASE-LIKE PROTEIN-RELATED"/>
    <property type="match status" value="1"/>
</dbReference>
<keyword evidence="2" id="KW-0472">Membrane</keyword>
<dbReference type="eggNOG" id="ENOG502SV6Z">
    <property type="taxonomic scope" value="Eukaryota"/>
</dbReference>
<dbReference type="PANTHER" id="PTHR12631">
    <property type="entry name" value="ALPHA-L-IDURONIDASE"/>
    <property type="match status" value="1"/>
</dbReference>
<reference evidence="4 5" key="1">
    <citation type="journal article" date="2010" name="Cell">
        <title>The genome of Naegleria gruberi illuminates early eukaryotic versatility.</title>
        <authorList>
            <person name="Fritz-Laylin L.K."/>
            <person name="Prochnik S.E."/>
            <person name="Ginger M.L."/>
            <person name="Dacks J.B."/>
            <person name="Carpenter M.L."/>
            <person name="Field M.C."/>
            <person name="Kuo A."/>
            <person name="Paredez A."/>
            <person name="Chapman J."/>
            <person name="Pham J."/>
            <person name="Shu S."/>
            <person name="Neupane R."/>
            <person name="Cipriano M."/>
            <person name="Mancuso J."/>
            <person name="Tu H."/>
            <person name="Salamov A."/>
            <person name="Lindquist E."/>
            <person name="Shapiro H."/>
            <person name="Lucas S."/>
            <person name="Grigoriev I.V."/>
            <person name="Cande W.Z."/>
            <person name="Fulton C."/>
            <person name="Rokhsar D.S."/>
            <person name="Dawson S.C."/>
        </authorList>
    </citation>
    <scope>NUCLEOTIDE SEQUENCE [LARGE SCALE GENOMIC DNA]</scope>
    <source>
        <strain evidence="4 5">NEG-M</strain>
    </source>
</reference>
<dbReference type="OMA" id="MAYFSEM"/>
<keyword evidence="2" id="KW-1133">Transmembrane helix</keyword>
<dbReference type="GO" id="GO:0004553">
    <property type="term" value="F:hydrolase activity, hydrolyzing O-glycosyl compounds"/>
    <property type="evidence" value="ECO:0007669"/>
    <property type="project" value="TreeGrafter"/>
</dbReference>
<dbReference type="STRING" id="5762.D2VPI2"/>
<feature type="chain" id="PRO_5003038634" evidence="3">
    <location>
        <begin position="23"/>
        <end position="570"/>
    </location>
</feature>
<dbReference type="SUPFAM" id="SSF51445">
    <property type="entry name" value="(Trans)glycosidases"/>
    <property type="match status" value="1"/>
</dbReference>